<dbReference type="PANTHER" id="PTHR42815:SF2">
    <property type="entry name" value="FAD-BINDING, PUTATIVE (AFU_ORTHOLOGUE AFUA_6G07600)-RELATED"/>
    <property type="match status" value="1"/>
</dbReference>
<dbReference type="Gene3D" id="2.30.110.10">
    <property type="entry name" value="Electron Transport, Fmn-binding Protein, Chain A"/>
    <property type="match status" value="1"/>
</dbReference>
<dbReference type="EMBL" id="CAACVS010000564">
    <property type="protein sequence ID" value="VEU43585.1"/>
    <property type="molecule type" value="Genomic_DNA"/>
</dbReference>
<gene>
    <name evidence="1" type="ORF">PSNMU_V1.4_AUG-EV-PASAV3_0106200</name>
</gene>
<dbReference type="PROSITE" id="PS51257">
    <property type="entry name" value="PROKAR_LIPOPROTEIN"/>
    <property type="match status" value="1"/>
</dbReference>
<keyword evidence="2" id="KW-1185">Reference proteome</keyword>
<sequence>MGYLIPKYISKLSKYGDLPAALHGLAVVVACLDVRETKLVWIGIIFAMSISKIAKVGHHPVAFLSLAAASYFLFCLQPLYDGEGLVVLLGIIIAIYIQRPEASRERKGDIEGDDECIVRSIEELRQIMPAGLGGNCLEDAKKVIGYLDDQMINFIHHSPLIYLATVDNTTKYPFISPKGDKPGFVTVRQNHETKKHTLIIPDRPGNRLLFGLQNILGQRESGTDHETAKVSILFEVPGTGSTLRCGGSAWLSTDPALIRKHVARGCPPKVVILVDVDHAFFHCSKAYMRSKVWDPKSWPSKPLNVTFGRYFAKKGSLLASKIDSDVDKHYQQIQKAIDGEACEEEK</sequence>
<evidence type="ECO:0008006" key="3">
    <source>
        <dbReference type="Google" id="ProtNLM"/>
    </source>
</evidence>
<dbReference type="OrthoDB" id="436496at2759"/>
<dbReference type="Proteomes" id="UP000291116">
    <property type="component" value="Unassembled WGS sequence"/>
</dbReference>
<accession>A0A448ZNH3</accession>
<dbReference type="InterPro" id="IPR012349">
    <property type="entry name" value="Split_barrel_FMN-bd"/>
</dbReference>
<reference evidence="1 2" key="1">
    <citation type="submission" date="2019-01" db="EMBL/GenBank/DDBJ databases">
        <authorList>
            <person name="Ferrante I. M."/>
        </authorList>
    </citation>
    <scope>NUCLEOTIDE SEQUENCE [LARGE SCALE GENOMIC DNA]</scope>
    <source>
        <strain evidence="1 2">B856</strain>
    </source>
</reference>
<name>A0A448ZNH3_9STRA</name>
<dbReference type="PANTHER" id="PTHR42815">
    <property type="entry name" value="FAD-BINDING, PUTATIVE (AFU_ORTHOLOGUE AFUA_6G07600)-RELATED"/>
    <property type="match status" value="1"/>
</dbReference>
<evidence type="ECO:0000313" key="2">
    <source>
        <dbReference type="Proteomes" id="UP000291116"/>
    </source>
</evidence>
<proteinExistence type="predicted"/>
<evidence type="ECO:0000313" key="1">
    <source>
        <dbReference type="EMBL" id="VEU43585.1"/>
    </source>
</evidence>
<dbReference type="AlphaFoldDB" id="A0A448ZNH3"/>
<dbReference type="SUPFAM" id="SSF50475">
    <property type="entry name" value="FMN-binding split barrel"/>
    <property type="match status" value="1"/>
</dbReference>
<organism evidence="1 2">
    <name type="scientific">Pseudo-nitzschia multistriata</name>
    <dbReference type="NCBI Taxonomy" id="183589"/>
    <lineage>
        <taxon>Eukaryota</taxon>
        <taxon>Sar</taxon>
        <taxon>Stramenopiles</taxon>
        <taxon>Ochrophyta</taxon>
        <taxon>Bacillariophyta</taxon>
        <taxon>Bacillariophyceae</taxon>
        <taxon>Bacillariophycidae</taxon>
        <taxon>Bacillariales</taxon>
        <taxon>Bacillariaceae</taxon>
        <taxon>Pseudo-nitzschia</taxon>
    </lineage>
</organism>
<protein>
    <recommendedName>
        <fullName evidence="3">Pyridoxamine 5'-phosphate oxidase putative domain-containing protein</fullName>
    </recommendedName>
</protein>